<keyword evidence="3 4" id="KW-0539">Nucleus</keyword>
<organism evidence="5 6">
    <name type="scientific">Ascodesmis nigricans</name>
    <dbReference type="NCBI Taxonomy" id="341454"/>
    <lineage>
        <taxon>Eukaryota</taxon>
        <taxon>Fungi</taxon>
        <taxon>Dikarya</taxon>
        <taxon>Ascomycota</taxon>
        <taxon>Pezizomycotina</taxon>
        <taxon>Pezizomycetes</taxon>
        <taxon>Pezizales</taxon>
        <taxon>Ascodesmidaceae</taxon>
        <taxon>Ascodesmis</taxon>
    </lineage>
</organism>
<protein>
    <recommendedName>
        <fullName evidence="4">DNA-directed RNA polymerases I, II, and III subunit RPABC3</fullName>
    </recommendedName>
</protein>
<dbReference type="FunCoup" id="A0A4S2N5Q6">
    <property type="interactions" value="798"/>
</dbReference>
<dbReference type="FunFam" id="2.40.50.140:FF:000191">
    <property type="entry name" value="DNA-directed RNA polymerases I, II, and III subunit RPABC3"/>
    <property type="match status" value="1"/>
</dbReference>
<name>A0A4S2N5Q6_9PEZI</name>
<comment type="function">
    <text evidence="4">DNA-dependent RNA polymerase catalyzes the transcription of DNA into RNA using the four ribonucleoside triphosphates as substrates. Common component of RNA polymerases I, II and III which synthesize ribosomal RNA precursors, mRNA precursors and many functional non-coding RNAs, and small RNAs, such as 5S rRNA and tRNAs, respectively.</text>
</comment>
<keyword evidence="6" id="KW-1185">Reference proteome</keyword>
<dbReference type="PANTHER" id="PTHR10917:SF0">
    <property type="entry name" value="DNA-DIRECTED RNA POLYMERASES I, II, AND III SUBUNIT RPABC3"/>
    <property type="match status" value="1"/>
</dbReference>
<dbReference type="GO" id="GO:0005736">
    <property type="term" value="C:RNA polymerase I complex"/>
    <property type="evidence" value="ECO:0007669"/>
    <property type="project" value="TreeGrafter"/>
</dbReference>
<evidence type="ECO:0000313" key="5">
    <source>
        <dbReference type="EMBL" id="TGZ84632.1"/>
    </source>
</evidence>
<accession>A0A4S2N5Q6</accession>
<evidence type="ECO:0000256" key="4">
    <source>
        <dbReference type="PIRNR" id="PIRNR000779"/>
    </source>
</evidence>
<evidence type="ECO:0000313" key="6">
    <source>
        <dbReference type="Proteomes" id="UP000298138"/>
    </source>
</evidence>
<dbReference type="Gene3D" id="2.40.50.140">
    <property type="entry name" value="Nucleic acid-binding proteins"/>
    <property type="match status" value="1"/>
</dbReference>
<evidence type="ECO:0000256" key="1">
    <source>
        <dbReference type="ARBA" id="ARBA00004123"/>
    </source>
</evidence>
<dbReference type="GO" id="GO:0005666">
    <property type="term" value="C:RNA polymerase III complex"/>
    <property type="evidence" value="ECO:0007669"/>
    <property type="project" value="TreeGrafter"/>
</dbReference>
<dbReference type="EMBL" id="ML220112">
    <property type="protein sequence ID" value="TGZ84632.1"/>
    <property type="molecule type" value="Genomic_DNA"/>
</dbReference>
<proteinExistence type="inferred from homology"/>
<sequence>MSADALLLDATFTITATEQKKYDRVARITGEREDLKFLLDINCEIYQVHPGDNVQLCIASTLSLDGTIESQEEFKKRGGWRDTRAGEATLADSFDYVCHGKVYRFEESASGEQIKVYASFGGLLLFIEGPHKRLSPLKHDYIYLLMKK</sequence>
<dbReference type="Proteomes" id="UP000298138">
    <property type="component" value="Unassembled WGS sequence"/>
</dbReference>
<dbReference type="OrthoDB" id="20018at2759"/>
<evidence type="ECO:0000256" key="2">
    <source>
        <dbReference type="ARBA" id="ARBA00008912"/>
    </source>
</evidence>
<reference evidence="5 6" key="1">
    <citation type="submission" date="2019-04" db="EMBL/GenBank/DDBJ databases">
        <title>Comparative genomics and transcriptomics to analyze fruiting body development in filamentous ascomycetes.</title>
        <authorList>
            <consortium name="DOE Joint Genome Institute"/>
            <person name="Lutkenhaus R."/>
            <person name="Traeger S."/>
            <person name="Breuer J."/>
            <person name="Kuo A."/>
            <person name="Lipzen A."/>
            <person name="Pangilinan J."/>
            <person name="Dilworth D."/>
            <person name="Sandor L."/>
            <person name="Poggeler S."/>
            <person name="Barry K."/>
            <person name="Grigoriev I.V."/>
            <person name="Nowrousian M."/>
        </authorList>
    </citation>
    <scope>NUCLEOTIDE SEQUENCE [LARGE SCALE GENOMIC DNA]</scope>
    <source>
        <strain evidence="5 6">CBS 389.68</strain>
    </source>
</reference>
<dbReference type="GO" id="GO:0003899">
    <property type="term" value="F:DNA-directed RNA polymerase activity"/>
    <property type="evidence" value="ECO:0007669"/>
    <property type="project" value="UniProtKB-UniRule"/>
</dbReference>
<evidence type="ECO:0000256" key="3">
    <source>
        <dbReference type="ARBA" id="ARBA00023242"/>
    </source>
</evidence>
<dbReference type="Pfam" id="PF03870">
    <property type="entry name" value="RNA_pol_Rpb8"/>
    <property type="match status" value="1"/>
</dbReference>
<dbReference type="GO" id="GO:0006351">
    <property type="term" value="P:DNA-templated transcription"/>
    <property type="evidence" value="ECO:0007669"/>
    <property type="project" value="UniProtKB-UniRule"/>
</dbReference>
<dbReference type="GO" id="GO:0005665">
    <property type="term" value="C:RNA polymerase II, core complex"/>
    <property type="evidence" value="ECO:0007669"/>
    <property type="project" value="UniProtKB-UniRule"/>
</dbReference>
<dbReference type="InterPro" id="IPR012340">
    <property type="entry name" value="NA-bd_OB-fold"/>
</dbReference>
<comment type="similarity">
    <text evidence="2 4">Belongs to the eukaryotic RPB8 RNA polymerase subunit family.</text>
</comment>
<dbReference type="STRING" id="341454.A0A4S2N5Q6"/>
<dbReference type="AlphaFoldDB" id="A0A4S2N5Q6"/>
<dbReference type="SMART" id="SM00658">
    <property type="entry name" value="RPOL8c"/>
    <property type="match status" value="1"/>
</dbReference>
<dbReference type="PANTHER" id="PTHR10917">
    <property type="entry name" value="DNA-DIRECTED RNA POLYMERASES I, II, AND III SUBUNIT RPABC3"/>
    <property type="match status" value="1"/>
</dbReference>
<dbReference type="SUPFAM" id="SSF50249">
    <property type="entry name" value="Nucleic acid-binding proteins"/>
    <property type="match status" value="1"/>
</dbReference>
<dbReference type="InParanoid" id="A0A4S2N5Q6"/>
<dbReference type="InterPro" id="IPR005570">
    <property type="entry name" value="RPABC3"/>
</dbReference>
<gene>
    <name evidence="5" type="ORF">EX30DRAFT_313326</name>
</gene>
<comment type="subcellular location">
    <subcellularLocation>
        <location evidence="1">Nucleus</location>
    </subcellularLocation>
</comment>
<dbReference type="PIRSF" id="PIRSF000779">
    <property type="entry name" value="RNA_pol_Rpb8"/>
    <property type="match status" value="1"/>
</dbReference>